<dbReference type="PANTHER" id="PTHR43537:SF44">
    <property type="entry name" value="GNTR FAMILY REGULATORY PROTEIN"/>
    <property type="match status" value="1"/>
</dbReference>
<name>A0A4R6SID1_LABRH</name>
<evidence type="ECO:0000313" key="5">
    <source>
        <dbReference type="EMBL" id="TDQ00728.1"/>
    </source>
</evidence>
<evidence type="ECO:0000256" key="3">
    <source>
        <dbReference type="ARBA" id="ARBA00023163"/>
    </source>
</evidence>
<dbReference type="CDD" id="cd07377">
    <property type="entry name" value="WHTH_GntR"/>
    <property type="match status" value="1"/>
</dbReference>
<keyword evidence="1" id="KW-0805">Transcription regulation</keyword>
<dbReference type="InterPro" id="IPR036388">
    <property type="entry name" value="WH-like_DNA-bd_sf"/>
</dbReference>
<dbReference type="Pfam" id="PF07729">
    <property type="entry name" value="FCD"/>
    <property type="match status" value="1"/>
</dbReference>
<dbReference type="Gene3D" id="1.20.120.530">
    <property type="entry name" value="GntR ligand-binding domain-like"/>
    <property type="match status" value="1"/>
</dbReference>
<dbReference type="EMBL" id="SNXZ01000002">
    <property type="protein sequence ID" value="TDQ00728.1"/>
    <property type="molecule type" value="Genomic_DNA"/>
</dbReference>
<dbReference type="Pfam" id="PF00392">
    <property type="entry name" value="GntR"/>
    <property type="match status" value="1"/>
</dbReference>
<feature type="domain" description="HTH gntR-type" evidence="4">
    <location>
        <begin position="20"/>
        <end position="87"/>
    </location>
</feature>
<accession>A0A4R6SID1</accession>
<proteinExistence type="predicted"/>
<dbReference type="GO" id="GO:0003677">
    <property type="term" value="F:DNA binding"/>
    <property type="evidence" value="ECO:0007669"/>
    <property type="project" value="UniProtKB-KW"/>
</dbReference>
<dbReference type="PROSITE" id="PS50949">
    <property type="entry name" value="HTH_GNTR"/>
    <property type="match status" value="1"/>
</dbReference>
<dbReference type="InterPro" id="IPR000524">
    <property type="entry name" value="Tscrpt_reg_HTH_GntR"/>
</dbReference>
<dbReference type="InterPro" id="IPR036390">
    <property type="entry name" value="WH_DNA-bd_sf"/>
</dbReference>
<keyword evidence="6" id="KW-1185">Reference proteome</keyword>
<dbReference type="AlphaFoldDB" id="A0A4R6SID1"/>
<dbReference type="SUPFAM" id="SSF48008">
    <property type="entry name" value="GntR ligand-binding domain-like"/>
    <property type="match status" value="1"/>
</dbReference>
<dbReference type="SMART" id="SM00895">
    <property type="entry name" value="FCD"/>
    <property type="match status" value="1"/>
</dbReference>
<evidence type="ECO:0000313" key="6">
    <source>
        <dbReference type="Proteomes" id="UP000295444"/>
    </source>
</evidence>
<comment type="caution">
    <text evidence="5">The sequence shown here is derived from an EMBL/GenBank/DDBJ whole genome shotgun (WGS) entry which is preliminary data.</text>
</comment>
<protein>
    <submittedName>
        <fullName evidence="5">DNA-binding FadR family transcriptional regulator</fullName>
    </submittedName>
</protein>
<dbReference type="RefSeq" id="WP_133849401.1">
    <property type="nucleotide sequence ID" value="NZ_SNXZ01000002.1"/>
</dbReference>
<organism evidence="5 6">
    <name type="scientific">Labedaea rhizosphaerae</name>
    <dbReference type="NCBI Taxonomy" id="598644"/>
    <lineage>
        <taxon>Bacteria</taxon>
        <taxon>Bacillati</taxon>
        <taxon>Actinomycetota</taxon>
        <taxon>Actinomycetes</taxon>
        <taxon>Pseudonocardiales</taxon>
        <taxon>Pseudonocardiaceae</taxon>
        <taxon>Labedaea</taxon>
    </lineage>
</organism>
<evidence type="ECO:0000256" key="2">
    <source>
        <dbReference type="ARBA" id="ARBA00023125"/>
    </source>
</evidence>
<reference evidence="5 6" key="1">
    <citation type="submission" date="2019-03" db="EMBL/GenBank/DDBJ databases">
        <title>Genomic Encyclopedia of Type Strains, Phase IV (KMG-IV): sequencing the most valuable type-strain genomes for metagenomic binning, comparative biology and taxonomic classification.</title>
        <authorList>
            <person name="Goeker M."/>
        </authorList>
    </citation>
    <scope>NUCLEOTIDE SEQUENCE [LARGE SCALE GENOMIC DNA]</scope>
    <source>
        <strain evidence="5 6">DSM 45361</strain>
    </source>
</reference>
<dbReference type="GO" id="GO:0003700">
    <property type="term" value="F:DNA-binding transcription factor activity"/>
    <property type="evidence" value="ECO:0007669"/>
    <property type="project" value="InterPro"/>
</dbReference>
<dbReference type="PANTHER" id="PTHR43537">
    <property type="entry name" value="TRANSCRIPTIONAL REGULATOR, GNTR FAMILY"/>
    <property type="match status" value="1"/>
</dbReference>
<evidence type="ECO:0000256" key="1">
    <source>
        <dbReference type="ARBA" id="ARBA00023015"/>
    </source>
</evidence>
<dbReference type="SMART" id="SM00345">
    <property type="entry name" value="HTH_GNTR"/>
    <property type="match status" value="1"/>
</dbReference>
<dbReference type="OrthoDB" id="4164516at2"/>
<dbReference type="Gene3D" id="1.10.10.10">
    <property type="entry name" value="Winged helix-like DNA-binding domain superfamily/Winged helix DNA-binding domain"/>
    <property type="match status" value="1"/>
</dbReference>
<keyword evidence="3" id="KW-0804">Transcription</keyword>
<dbReference type="Proteomes" id="UP000295444">
    <property type="component" value="Unassembled WGS sequence"/>
</dbReference>
<dbReference type="SUPFAM" id="SSF46785">
    <property type="entry name" value="Winged helix' DNA-binding domain"/>
    <property type="match status" value="1"/>
</dbReference>
<dbReference type="InterPro" id="IPR011711">
    <property type="entry name" value="GntR_C"/>
</dbReference>
<gene>
    <name evidence="5" type="ORF">EV186_102594</name>
</gene>
<sequence>MPEPSTTRFAYDDTGLDAARGRHQFVVNRLGLMIAAGELAEDSQILPDEICERFGVSRPVVREALRVLEAKGMVSPKPKTGTRVLPIHQWNLLDQDVISWRIMGPHRTRQLSELTDLRVAVEIYAARKCAIDVTAEQLAEMHKWCDAMAAAAHAGNLEDFTEADIAFHTALLDASGNTVFRQFATPFAVFLHAKNELHTLPERVDETVLDSHRGVVEAIAAHDADLAESLCRKMIEASRAELLRNLPQD</sequence>
<keyword evidence="2 5" id="KW-0238">DNA-binding</keyword>
<evidence type="ECO:0000259" key="4">
    <source>
        <dbReference type="PROSITE" id="PS50949"/>
    </source>
</evidence>
<dbReference type="InterPro" id="IPR008920">
    <property type="entry name" value="TF_FadR/GntR_C"/>
</dbReference>